<dbReference type="Proteomes" id="UP000239047">
    <property type="component" value="Unassembled WGS sequence"/>
</dbReference>
<protein>
    <submittedName>
        <fullName evidence="2">Diguanylate cyclase</fullName>
    </submittedName>
</protein>
<dbReference type="EMBL" id="PREZ01000005">
    <property type="protein sequence ID" value="PPA69930.1"/>
    <property type="molecule type" value="Genomic_DNA"/>
</dbReference>
<keyword evidence="3" id="KW-1185">Reference proteome</keyword>
<dbReference type="AlphaFoldDB" id="A0A2S5GAB5"/>
<accession>A0A2S5GAB5</accession>
<sequence>MSLPLKVYWGIAFSVFLILFTFILTFITVHLTNSYIKEDKGKGLSNLSLQIANNLDRYMWSRYSEITILSKLDSLHSNDSISDKREILNRVQEEIPAFSWIGITDESGMIEASTSGLLENQTISERPVFIEAREGPFIGDVHEALLLNDLLPRPDGGKLELVDISVPLVNTSGDFKGVLAAHLSWEWAREVQSSIINPYIDSGEEMEVFILSSTDQRVILGPESYIGQTLPFTDLTKSNLTNGWEVETWEDDQSFLTGYSQNNISLNYPGLEWTVLIRQPEKAAYTAAHHLSIVILISGIISAAIFALIGFRVAGKIAKPLHRITQQAELYTKGNSANFIPFKTDIKEIEELSSSLQTLINTLGVTESNLLKMEGIAYRDALTNLPNRISLELTADELLKLLNLRGTNLLFSISIWTALSR</sequence>
<evidence type="ECO:0000313" key="3">
    <source>
        <dbReference type="Proteomes" id="UP000239047"/>
    </source>
</evidence>
<evidence type="ECO:0000256" key="1">
    <source>
        <dbReference type="SAM" id="Phobius"/>
    </source>
</evidence>
<dbReference type="CDD" id="cd12914">
    <property type="entry name" value="PDC1_DGC_like"/>
    <property type="match status" value="1"/>
</dbReference>
<dbReference type="Gene3D" id="3.30.450.20">
    <property type="entry name" value="PAS domain"/>
    <property type="match status" value="1"/>
</dbReference>
<feature type="transmembrane region" description="Helical" evidence="1">
    <location>
        <begin position="291"/>
        <end position="314"/>
    </location>
</feature>
<keyword evidence="1" id="KW-0472">Membrane</keyword>
<feature type="transmembrane region" description="Helical" evidence="1">
    <location>
        <begin position="7"/>
        <end position="27"/>
    </location>
</feature>
<keyword evidence="1" id="KW-0812">Transmembrane</keyword>
<reference evidence="2 3" key="1">
    <citation type="submission" date="2018-02" db="EMBL/GenBank/DDBJ databases">
        <title>Jeotgalibacillus proteolyticum sp. nov. a protease producing bacterium isolated from ocean sediments of Laizhou Bay.</title>
        <authorList>
            <person name="Li Y."/>
        </authorList>
    </citation>
    <scope>NUCLEOTIDE SEQUENCE [LARGE SCALE GENOMIC DNA]</scope>
    <source>
        <strain evidence="2 3">22-7</strain>
    </source>
</reference>
<dbReference type="OrthoDB" id="9759607at2"/>
<evidence type="ECO:0000313" key="2">
    <source>
        <dbReference type="EMBL" id="PPA69930.1"/>
    </source>
</evidence>
<proteinExistence type="predicted"/>
<gene>
    <name evidence="2" type="ORF">C4B60_15510</name>
</gene>
<comment type="caution">
    <text evidence="2">The sequence shown here is derived from an EMBL/GenBank/DDBJ whole genome shotgun (WGS) entry which is preliminary data.</text>
</comment>
<dbReference type="RefSeq" id="WP_104058923.1">
    <property type="nucleotide sequence ID" value="NZ_PREZ01000005.1"/>
</dbReference>
<organism evidence="2 3">
    <name type="scientific">Jeotgalibacillus proteolyticus</name>
    <dbReference type="NCBI Taxonomy" id="2082395"/>
    <lineage>
        <taxon>Bacteria</taxon>
        <taxon>Bacillati</taxon>
        <taxon>Bacillota</taxon>
        <taxon>Bacilli</taxon>
        <taxon>Bacillales</taxon>
        <taxon>Caryophanaceae</taxon>
        <taxon>Jeotgalibacillus</taxon>
    </lineage>
</organism>
<keyword evidence="1" id="KW-1133">Transmembrane helix</keyword>
<dbReference type="Gene3D" id="6.10.340.10">
    <property type="match status" value="1"/>
</dbReference>
<name>A0A2S5GAB5_9BACL</name>